<dbReference type="EMBL" id="ML119873">
    <property type="protein sequence ID" value="RPA72194.1"/>
    <property type="molecule type" value="Genomic_DNA"/>
</dbReference>
<organism evidence="1 2">
    <name type="scientific">Ascobolus immersus RN42</name>
    <dbReference type="NCBI Taxonomy" id="1160509"/>
    <lineage>
        <taxon>Eukaryota</taxon>
        <taxon>Fungi</taxon>
        <taxon>Dikarya</taxon>
        <taxon>Ascomycota</taxon>
        <taxon>Pezizomycotina</taxon>
        <taxon>Pezizomycetes</taxon>
        <taxon>Pezizales</taxon>
        <taxon>Ascobolaceae</taxon>
        <taxon>Ascobolus</taxon>
    </lineage>
</organism>
<name>A0A3N4HRB1_ASCIM</name>
<evidence type="ECO:0000313" key="2">
    <source>
        <dbReference type="Proteomes" id="UP000275078"/>
    </source>
</evidence>
<sequence length="191" mass="21360">MVNWHILDGVEMELFCAIEKAGLDLLKPVGTDWEREMNEYLIREFGDFCLPVDKVWPRFESAAADIEEALRKSVAVREMERVELTSHSSIDQPRRRQRTASGFVGYLPMQLGLMSFNIMVHPDIPGYDNSLQVGNDVGMNGGGSDTTEEEFTNYESSSIDGDLTARLTAEVFAGLAFERSSRGIIQGADCR</sequence>
<gene>
    <name evidence="1" type="ORF">BJ508DRAFT_314936</name>
</gene>
<dbReference type="AlphaFoldDB" id="A0A3N4HRB1"/>
<dbReference type="Proteomes" id="UP000275078">
    <property type="component" value="Unassembled WGS sequence"/>
</dbReference>
<keyword evidence="2" id="KW-1185">Reference proteome</keyword>
<proteinExistence type="predicted"/>
<evidence type="ECO:0000313" key="1">
    <source>
        <dbReference type="EMBL" id="RPA72194.1"/>
    </source>
</evidence>
<protein>
    <submittedName>
        <fullName evidence="1">Uncharacterized protein</fullName>
    </submittedName>
</protein>
<accession>A0A3N4HRB1</accession>
<reference evidence="1 2" key="1">
    <citation type="journal article" date="2018" name="Nat. Ecol. Evol.">
        <title>Pezizomycetes genomes reveal the molecular basis of ectomycorrhizal truffle lifestyle.</title>
        <authorList>
            <person name="Murat C."/>
            <person name="Payen T."/>
            <person name="Noel B."/>
            <person name="Kuo A."/>
            <person name="Morin E."/>
            <person name="Chen J."/>
            <person name="Kohler A."/>
            <person name="Krizsan K."/>
            <person name="Balestrini R."/>
            <person name="Da Silva C."/>
            <person name="Montanini B."/>
            <person name="Hainaut M."/>
            <person name="Levati E."/>
            <person name="Barry K.W."/>
            <person name="Belfiori B."/>
            <person name="Cichocki N."/>
            <person name="Clum A."/>
            <person name="Dockter R.B."/>
            <person name="Fauchery L."/>
            <person name="Guy J."/>
            <person name="Iotti M."/>
            <person name="Le Tacon F."/>
            <person name="Lindquist E.A."/>
            <person name="Lipzen A."/>
            <person name="Malagnac F."/>
            <person name="Mello A."/>
            <person name="Molinier V."/>
            <person name="Miyauchi S."/>
            <person name="Poulain J."/>
            <person name="Riccioni C."/>
            <person name="Rubini A."/>
            <person name="Sitrit Y."/>
            <person name="Splivallo R."/>
            <person name="Traeger S."/>
            <person name="Wang M."/>
            <person name="Zifcakova L."/>
            <person name="Wipf D."/>
            <person name="Zambonelli A."/>
            <person name="Paolocci F."/>
            <person name="Nowrousian M."/>
            <person name="Ottonello S."/>
            <person name="Baldrian P."/>
            <person name="Spatafora J.W."/>
            <person name="Henrissat B."/>
            <person name="Nagy L.G."/>
            <person name="Aury J.M."/>
            <person name="Wincker P."/>
            <person name="Grigoriev I.V."/>
            <person name="Bonfante P."/>
            <person name="Martin F.M."/>
        </authorList>
    </citation>
    <scope>NUCLEOTIDE SEQUENCE [LARGE SCALE GENOMIC DNA]</scope>
    <source>
        <strain evidence="1 2">RN42</strain>
    </source>
</reference>